<organism evidence="1 2">
    <name type="scientific">Pistacia integerrima</name>
    <dbReference type="NCBI Taxonomy" id="434235"/>
    <lineage>
        <taxon>Eukaryota</taxon>
        <taxon>Viridiplantae</taxon>
        <taxon>Streptophyta</taxon>
        <taxon>Embryophyta</taxon>
        <taxon>Tracheophyta</taxon>
        <taxon>Spermatophyta</taxon>
        <taxon>Magnoliopsida</taxon>
        <taxon>eudicotyledons</taxon>
        <taxon>Gunneridae</taxon>
        <taxon>Pentapetalae</taxon>
        <taxon>rosids</taxon>
        <taxon>malvids</taxon>
        <taxon>Sapindales</taxon>
        <taxon>Anacardiaceae</taxon>
        <taxon>Pistacia</taxon>
    </lineage>
</organism>
<keyword evidence="2" id="KW-1185">Reference proteome</keyword>
<comment type="caution">
    <text evidence="1">The sequence shown here is derived from an EMBL/GenBank/DDBJ whole genome shotgun (WGS) entry which is preliminary data.</text>
</comment>
<proteinExistence type="predicted"/>
<dbReference type="EMBL" id="CM047738">
    <property type="protein sequence ID" value="KAJ0046228.1"/>
    <property type="molecule type" value="Genomic_DNA"/>
</dbReference>
<reference evidence="2" key="1">
    <citation type="journal article" date="2023" name="G3 (Bethesda)">
        <title>Genome assembly and association tests identify interacting loci associated with vigor, precocity, and sex in interspecific pistachio rootstocks.</title>
        <authorList>
            <person name="Palmer W."/>
            <person name="Jacygrad E."/>
            <person name="Sagayaradj S."/>
            <person name="Cavanaugh K."/>
            <person name="Han R."/>
            <person name="Bertier L."/>
            <person name="Beede B."/>
            <person name="Kafkas S."/>
            <person name="Golino D."/>
            <person name="Preece J."/>
            <person name="Michelmore R."/>
        </authorList>
    </citation>
    <scope>NUCLEOTIDE SEQUENCE [LARGE SCALE GENOMIC DNA]</scope>
</reference>
<sequence>MTRFMHSAKDPLVHSHLLFRARKNNNRNNWFSVDVKEPVAHAIIEVVEASDMKPSDLNGLADPYVKGQLGQYRFRTKTQKKTLTPKWQEEFKIPICSWDSPNVLSIEVRDKDHFVDDTLG</sequence>
<accession>A0ACC0Z8K4</accession>
<evidence type="ECO:0000313" key="2">
    <source>
        <dbReference type="Proteomes" id="UP001163603"/>
    </source>
</evidence>
<gene>
    <name evidence="1" type="ORF">Pint_04890</name>
</gene>
<evidence type="ECO:0000313" key="1">
    <source>
        <dbReference type="EMBL" id="KAJ0046228.1"/>
    </source>
</evidence>
<name>A0ACC0Z8K4_9ROSI</name>
<protein>
    <submittedName>
        <fullName evidence="1">Uncharacterized protein</fullName>
    </submittedName>
</protein>
<dbReference type="Proteomes" id="UP001163603">
    <property type="component" value="Chromosome 3"/>
</dbReference>